<gene>
    <name evidence="2" type="ORF">EI97DRAFT_465866</name>
</gene>
<reference evidence="2" key="1">
    <citation type="journal article" date="2020" name="Stud. Mycol.">
        <title>101 Dothideomycetes genomes: a test case for predicting lifestyles and emergence of pathogens.</title>
        <authorList>
            <person name="Haridas S."/>
            <person name="Albert R."/>
            <person name="Binder M."/>
            <person name="Bloem J."/>
            <person name="Labutti K."/>
            <person name="Salamov A."/>
            <person name="Andreopoulos B."/>
            <person name="Baker S."/>
            <person name="Barry K."/>
            <person name="Bills G."/>
            <person name="Bluhm B."/>
            <person name="Cannon C."/>
            <person name="Castanera R."/>
            <person name="Culley D."/>
            <person name="Daum C."/>
            <person name="Ezra D."/>
            <person name="Gonzalez J."/>
            <person name="Henrissat B."/>
            <person name="Kuo A."/>
            <person name="Liang C."/>
            <person name="Lipzen A."/>
            <person name="Lutzoni F."/>
            <person name="Magnuson J."/>
            <person name="Mondo S."/>
            <person name="Nolan M."/>
            <person name="Ohm R."/>
            <person name="Pangilinan J."/>
            <person name="Park H.-J."/>
            <person name="Ramirez L."/>
            <person name="Alfaro M."/>
            <person name="Sun H."/>
            <person name="Tritt A."/>
            <person name="Yoshinaga Y."/>
            <person name="Zwiers L.-H."/>
            <person name="Turgeon B."/>
            <person name="Goodwin S."/>
            <person name="Spatafora J."/>
            <person name="Crous P."/>
            <person name="Grigoriev I."/>
        </authorList>
    </citation>
    <scope>NUCLEOTIDE SEQUENCE</scope>
    <source>
        <strain evidence="2">CBS 379.55</strain>
    </source>
</reference>
<evidence type="ECO:0000259" key="1">
    <source>
        <dbReference type="PROSITE" id="PS50011"/>
    </source>
</evidence>
<keyword evidence="2" id="KW-0418">Kinase</keyword>
<dbReference type="GeneID" id="54554675"/>
<evidence type="ECO:0000313" key="2">
    <source>
        <dbReference type="EMBL" id="KAF2277729.1"/>
    </source>
</evidence>
<dbReference type="SUPFAM" id="SSF56112">
    <property type="entry name" value="Protein kinase-like (PK-like)"/>
    <property type="match status" value="1"/>
</dbReference>
<dbReference type="AlphaFoldDB" id="A0A6A6JRZ3"/>
<dbReference type="OrthoDB" id="1668230at2759"/>
<dbReference type="EMBL" id="ML986489">
    <property type="protein sequence ID" value="KAF2277729.1"/>
    <property type="molecule type" value="Genomic_DNA"/>
</dbReference>
<accession>A0A6A6JRZ3</accession>
<evidence type="ECO:0000313" key="3">
    <source>
        <dbReference type="Proteomes" id="UP000800097"/>
    </source>
</evidence>
<dbReference type="InterPro" id="IPR000719">
    <property type="entry name" value="Prot_kinase_dom"/>
</dbReference>
<dbReference type="InterPro" id="IPR001245">
    <property type="entry name" value="Ser-Thr/Tyr_kinase_cat_dom"/>
</dbReference>
<dbReference type="PROSITE" id="PS50011">
    <property type="entry name" value="PROTEIN_KINASE_DOM"/>
    <property type="match status" value="1"/>
</dbReference>
<dbReference type="InterPro" id="IPR011009">
    <property type="entry name" value="Kinase-like_dom_sf"/>
</dbReference>
<name>A0A6A6JRZ3_WESOR</name>
<organism evidence="2 3">
    <name type="scientific">Westerdykella ornata</name>
    <dbReference type="NCBI Taxonomy" id="318751"/>
    <lineage>
        <taxon>Eukaryota</taxon>
        <taxon>Fungi</taxon>
        <taxon>Dikarya</taxon>
        <taxon>Ascomycota</taxon>
        <taxon>Pezizomycotina</taxon>
        <taxon>Dothideomycetes</taxon>
        <taxon>Pleosporomycetidae</taxon>
        <taxon>Pleosporales</taxon>
        <taxon>Sporormiaceae</taxon>
        <taxon>Westerdykella</taxon>
    </lineage>
</organism>
<dbReference type="InterPro" id="IPR050167">
    <property type="entry name" value="Ser_Thr_protein_kinase"/>
</dbReference>
<feature type="domain" description="Protein kinase" evidence="1">
    <location>
        <begin position="1"/>
        <end position="278"/>
    </location>
</feature>
<keyword evidence="3" id="KW-1185">Reference proteome</keyword>
<dbReference type="Gene3D" id="1.10.510.10">
    <property type="entry name" value="Transferase(Phosphotransferase) domain 1"/>
    <property type="match status" value="1"/>
</dbReference>
<protein>
    <submittedName>
        <fullName evidence="2">Kinase-like protein</fullName>
    </submittedName>
</protein>
<keyword evidence="2" id="KW-0808">Transferase</keyword>
<dbReference type="Pfam" id="PF07714">
    <property type="entry name" value="PK_Tyr_Ser-Thr"/>
    <property type="match status" value="1"/>
</dbReference>
<dbReference type="RefSeq" id="XP_033655268.1">
    <property type="nucleotide sequence ID" value="XM_033801500.1"/>
</dbReference>
<dbReference type="Proteomes" id="UP000800097">
    <property type="component" value="Unassembled WGS sequence"/>
</dbReference>
<dbReference type="PANTHER" id="PTHR23257">
    <property type="entry name" value="SERINE-THREONINE PROTEIN KINASE"/>
    <property type="match status" value="1"/>
</dbReference>
<dbReference type="GO" id="GO:0005524">
    <property type="term" value="F:ATP binding"/>
    <property type="evidence" value="ECO:0007669"/>
    <property type="project" value="InterPro"/>
</dbReference>
<dbReference type="GO" id="GO:0004672">
    <property type="term" value="F:protein kinase activity"/>
    <property type="evidence" value="ECO:0007669"/>
    <property type="project" value="InterPro"/>
</dbReference>
<sequence length="278" mass="31087">MIGDASLGTARSRRFRLPVLKVPSPNYRKHVDKPGSCSAVWISEDGRTVLKAPQAFHLDGCDDAATIQYQAFEKESVDMLEREKVIYKHLGQHEGILPCLQIIDAGLVFPYLKNGNLREFLRNSDRHIAIPTKLGWIQSALKSIEFIHSKGVLQADISTRNFLVADDLSILLCDFSGSMIGAQTSLVRPETRYEKVEATEPLDISVATEGFAIGSLIYEISTGKRPYDDIEDDEVERLFRQGVFPETGNVYLGEIIRKCWLGYFKSVAEISQAALAVY</sequence>
<proteinExistence type="predicted"/>